<evidence type="ECO:0000259" key="5">
    <source>
        <dbReference type="Pfam" id="PF22725"/>
    </source>
</evidence>
<dbReference type="PANTHER" id="PTHR43818:SF11">
    <property type="entry name" value="BCDNA.GH03377"/>
    <property type="match status" value="1"/>
</dbReference>
<evidence type="ECO:0000313" key="7">
    <source>
        <dbReference type="Proteomes" id="UP000612352"/>
    </source>
</evidence>
<proteinExistence type="predicted"/>
<dbReference type="InterPro" id="IPR055170">
    <property type="entry name" value="GFO_IDH_MocA-like_dom"/>
</dbReference>
<dbReference type="SUPFAM" id="SSF51735">
    <property type="entry name" value="NAD(P)-binding Rossmann-fold domains"/>
    <property type="match status" value="1"/>
</dbReference>
<name>A0ABS1BA34_9MICO</name>
<feature type="domain" description="GFO/IDH/MocA-like oxidoreductase" evidence="5">
    <location>
        <begin position="138"/>
        <end position="268"/>
    </location>
</feature>
<keyword evidence="1" id="KW-0560">Oxidoreductase</keyword>
<reference evidence="6 7" key="1">
    <citation type="submission" date="2020-12" db="EMBL/GenBank/DDBJ databases">
        <title>Brachybacterium sp. MASK1Z-5, whole genome shotgun sequence.</title>
        <authorList>
            <person name="Tuo L."/>
        </authorList>
    </citation>
    <scope>NUCLEOTIDE SEQUENCE [LARGE SCALE GENOMIC DNA]</scope>
    <source>
        <strain evidence="6 7">MASK1Z-5</strain>
    </source>
</reference>
<organism evidence="6 7">
    <name type="scientific">Brachybacterium halotolerans</name>
    <dbReference type="NCBI Taxonomy" id="2795215"/>
    <lineage>
        <taxon>Bacteria</taxon>
        <taxon>Bacillati</taxon>
        <taxon>Actinomycetota</taxon>
        <taxon>Actinomycetes</taxon>
        <taxon>Micrococcales</taxon>
        <taxon>Dermabacteraceae</taxon>
        <taxon>Brachybacterium</taxon>
    </lineage>
</organism>
<dbReference type="InterPro" id="IPR000683">
    <property type="entry name" value="Gfo/Idh/MocA-like_OxRdtase_N"/>
</dbReference>
<feature type="region of interest" description="Disordered" evidence="3">
    <location>
        <begin position="402"/>
        <end position="424"/>
    </location>
</feature>
<evidence type="ECO:0000313" key="6">
    <source>
        <dbReference type="EMBL" id="MBK0331032.1"/>
    </source>
</evidence>
<dbReference type="Pfam" id="PF01408">
    <property type="entry name" value="GFO_IDH_MocA"/>
    <property type="match status" value="1"/>
</dbReference>
<comment type="caution">
    <text evidence="6">The sequence shown here is derived from an EMBL/GenBank/DDBJ whole genome shotgun (WGS) entry which is preliminary data.</text>
</comment>
<protein>
    <submittedName>
        <fullName evidence="6">Gfo/Idh/MocA family oxidoreductase</fullName>
    </submittedName>
</protein>
<dbReference type="SUPFAM" id="SSF55347">
    <property type="entry name" value="Glyceraldehyde-3-phosphate dehydrogenase-like, C-terminal domain"/>
    <property type="match status" value="1"/>
</dbReference>
<sequence>MSAVQARAARPIALIGTRGFGAVHLRQMAPLRESGRIRLVGVVDVAEPEPGIGAPWFPSLAALLEGADEPPEVLIIATPITTHADLAREGLDAGCHLYLEKPPVPSLADHEDLLRAASEAGRAVQVGFQARGGGGAARMRKLLASGALGEVRSVDAFGAWMRDRAYYARSPWAGRRRMDGRRVADGVATNPLAHAVDLALQIAGISRRGDIARITTELRRAHDIEADDTTYLRVDPAGPGPFVQAALVTTAPSQSDPWIEIRGEKGRARLEYTTDHLELVDASEVRTQESLGRRDLLVDLLDHLDLLDHPDRRDHLDDGEDSSAPLLSSLERTEAFTTVLEATQSGPDPRPIGPEHITWDGEGQAAHPVVRDIEDWMGRALHAGAPFSRIGAPFADPDAVHETTASALAPQYRRASDPTGGESR</sequence>
<dbReference type="Gene3D" id="3.30.360.10">
    <property type="entry name" value="Dihydrodipicolinate Reductase, domain 2"/>
    <property type="match status" value="1"/>
</dbReference>
<evidence type="ECO:0000256" key="2">
    <source>
        <dbReference type="ARBA" id="ARBA00023027"/>
    </source>
</evidence>
<dbReference type="InterPro" id="IPR036291">
    <property type="entry name" value="NAD(P)-bd_dom_sf"/>
</dbReference>
<dbReference type="EMBL" id="JAEDAJ010000002">
    <property type="protein sequence ID" value="MBK0331032.1"/>
    <property type="molecule type" value="Genomic_DNA"/>
</dbReference>
<dbReference type="Pfam" id="PF22725">
    <property type="entry name" value="GFO_IDH_MocA_C3"/>
    <property type="match status" value="1"/>
</dbReference>
<evidence type="ECO:0000256" key="3">
    <source>
        <dbReference type="SAM" id="MobiDB-lite"/>
    </source>
</evidence>
<dbReference type="RefSeq" id="WP_200501665.1">
    <property type="nucleotide sequence ID" value="NZ_JAEDAJ010000002.1"/>
</dbReference>
<keyword evidence="7" id="KW-1185">Reference proteome</keyword>
<dbReference type="Gene3D" id="3.40.50.720">
    <property type="entry name" value="NAD(P)-binding Rossmann-like Domain"/>
    <property type="match status" value="1"/>
</dbReference>
<feature type="domain" description="Gfo/Idh/MocA-like oxidoreductase N-terminal" evidence="4">
    <location>
        <begin position="12"/>
        <end position="128"/>
    </location>
</feature>
<gene>
    <name evidence="6" type="ORF">I8D64_06405</name>
</gene>
<evidence type="ECO:0000256" key="1">
    <source>
        <dbReference type="ARBA" id="ARBA00023002"/>
    </source>
</evidence>
<accession>A0ABS1BA34</accession>
<dbReference type="InterPro" id="IPR050463">
    <property type="entry name" value="Gfo/Idh/MocA_oxidrdct_glycsds"/>
</dbReference>
<dbReference type="Proteomes" id="UP000612352">
    <property type="component" value="Unassembled WGS sequence"/>
</dbReference>
<evidence type="ECO:0000259" key="4">
    <source>
        <dbReference type="Pfam" id="PF01408"/>
    </source>
</evidence>
<dbReference type="PANTHER" id="PTHR43818">
    <property type="entry name" value="BCDNA.GH03377"/>
    <property type="match status" value="1"/>
</dbReference>
<keyword evidence="2" id="KW-0520">NAD</keyword>